<evidence type="ECO:0000313" key="3">
    <source>
        <dbReference type="WBParaSite" id="ACOC_0000820701-mRNA-1"/>
    </source>
</evidence>
<reference evidence="3" key="1">
    <citation type="submission" date="2017-02" db="UniProtKB">
        <authorList>
            <consortium name="WormBaseParasite"/>
        </authorList>
    </citation>
    <scope>IDENTIFICATION</scope>
</reference>
<dbReference type="AlphaFoldDB" id="A0A0R3PRQ2"/>
<dbReference type="EMBL" id="UYYA01004129">
    <property type="protein sequence ID" value="VDM59793.1"/>
    <property type="molecule type" value="Genomic_DNA"/>
</dbReference>
<evidence type="ECO:0000313" key="1">
    <source>
        <dbReference type="EMBL" id="VDM59793.1"/>
    </source>
</evidence>
<reference evidence="1 2" key="2">
    <citation type="submission" date="2018-11" db="EMBL/GenBank/DDBJ databases">
        <authorList>
            <consortium name="Pathogen Informatics"/>
        </authorList>
    </citation>
    <scope>NUCLEOTIDE SEQUENCE [LARGE SCALE GENOMIC DNA]</scope>
    <source>
        <strain evidence="1 2">Costa Rica</strain>
    </source>
</reference>
<evidence type="ECO:0000313" key="2">
    <source>
        <dbReference type="Proteomes" id="UP000267027"/>
    </source>
</evidence>
<keyword evidence="2" id="KW-1185">Reference proteome</keyword>
<sequence>MELLPAALRSKQNEMFARMKKCATKEHFCALYLEDRLWRRIVGGSQEEMDKCFELLNEQSEYIKFTREKPRENWPLFLDAK</sequence>
<gene>
    <name evidence="1" type="ORF">ACOC_LOCUS8208</name>
</gene>
<dbReference type="OrthoDB" id="10494015at2759"/>
<proteinExistence type="predicted"/>
<dbReference type="Proteomes" id="UP000267027">
    <property type="component" value="Unassembled WGS sequence"/>
</dbReference>
<dbReference type="WBParaSite" id="ACOC_0000820701-mRNA-1">
    <property type="protein sequence ID" value="ACOC_0000820701-mRNA-1"/>
    <property type="gene ID" value="ACOC_0000820701"/>
</dbReference>
<name>A0A0R3PRQ2_ANGCS</name>
<organism evidence="3">
    <name type="scientific">Angiostrongylus costaricensis</name>
    <name type="common">Nematode worm</name>
    <dbReference type="NCBI Taxonomy" id="334426"/>
    <lineage>
        <taxon>Eukaryota</taxon>
        <taxon>Metazoa</taxon>
        <taxon>Ecdysozoa</taxon>
        <taxon>Nematoda</taxon>
        <taxon>Chromadorea</taxon>
        <taxon>Rhabditida</taxon>
        <taxon>Rhabditina</taxon>
        <taxon>Rhabditomorpha</taxon>
        <taxon>Strongyloidea</taxon>
        <taxon>Metastrongylidae</taxon>
        <taxon>Angiostrongylus</taxon>
    </lineage>
</organism>
<protein>
    <submittedName>
        <fullName evidence="1 3">Uncharacterized protein</fullName>
    </submittedName>
</protein>
<accession>A0A0R3PRQ2</accession>